<keyword evidence="6" id="KW-1185">Reference proteome</keyword>
<dbReference type="SUPFAM" id="SSF51206">
    <property type="entry name" value="cAMP-binding domain-like"/>
    <property type="match status" value="1"/>
</dbReference>
<reference evidence="5 6" key="1">
    <citation type="submission" date="2020-01" db="EMBL/GenBank/DDBJ databases">
        <title>Spongiivirga citrea KCTC 32990T.</title>
        <authorList>
            <person name="Wang G."/>
        </authorList>
    </citation>
    <scope>NUCLEOTIDE SEQUENCE [LARGE SCALE GENOMIC DNA]</scope>
    <source>
        <strain evidence="5 6">KCTC 32990</strain>
    </source>
</reference>
<dbReference type="InterPro" id="IPR036388">
    <property type="entry name" value="WH-like_DNA-bd_sf"/>
</dbReference>
<dbReference type="SMART" id="SM00419">
    <property type="entry name" value="HTH_CRP"/>
    <property type="match status" value="1"/>
</dbReference>
<evidence type="ECO:0000313" key="5">
    <source>
        <dbReference type="EMBL" id="NER15940.1"/>
    </source>
</evidence>
<name>A0A6M0CPT8_9FLAO</name>
<dbReference type="SUPFAM" id="SSF46785">
    <property type="entry name" value="Winged helix' DNA-binding domain"/>
    <property type="match status" value="1"/>
</dbReference>
<dbReference type="CDD" id="cd00038">
    <property type="entry name" value="CAP_ED"/>
    <property type="match status" value="1"/>
</dbReference>
<comment type="caution">
    <text evidence="5">The sequence shown here is derived from an EMBL/GenBank/DDBJ whole genome shotgun (WGS) entry which is preliminary data.</text>
</comment>
<sequence>MKQIANKIAFLGKALADEILHAAIVKQIPKATEILRKDQYINVIPFVVEGLVKVISRFEERELLLYYIQPKESCIMSFSAGLYNQPSKIYAVTEEDSTLLLLPVEKVREWIKTYPKLNELFYQQYNERYVDLLTSIEQILISKMDKRLYDYLKEKAKVTANNELKITHNQIANELGTVREVISRVLKKLEVENKIKQSSQTIKVLSA</sequence>
<dbReference type="Gene3D" id="2.60.120.10">
    <property type="entry name" value="Jelly Rolls"/>
    <property type="match status" value="1"/>
</dbReference>
<keyword evidence="1" id="KW-0805">Transcription regulation</keyword>
<keyword evidence="3" id="KW-0804">Transcription</keyword>
<keyword evidence="2" id="KW-0238">DNA-binding</keyword>
<dbReference type="InterPro" id="IPR018490">
    <property type="entry name" value="cNMP-bd_dom_sf"/>
</dbReference>
<dbReference type="InterPro" id="IPR000595">
    <property type="entry name" value="cNMP-bd_dom"/>
</dbReference>
<dbReference type="InterPro" id="IPR012318">
    <property type="entry name" value="HTH_CRP"/>
</dbReference>
<evidence type="ECO:0000259" key="4">
    <source>
        <dbReference type="PROSITE" id="PS51063"/>
    </source>
</evidence>
<proteinExistence type="predicted"/>
<dbReference type="Pfam" id="PF13545">
    <property type="entry name" value="HTH_Crp_2"/>
    <property type="match status" value="1"/>
</dbReference>
<feature type="domain" description="HTH crp-type" evidence="4">
    <location>
        <begin position="142"/>
        <end position="207"/>
    </location>
</feature>
<gene>
    <name evidence="5" type="ORF">GWK10_01895</name>
</gene>
<dbReference type="GO" id="GO:0003677">
    <property type="term" value="F:DNA binding"/>
    <property type="evidence" value="ECO:0007669"/>
    <property type="project" value="UniProtKB-KW"/>
</dbReference>
<dbReference type="EMBL" id="JAABOQ010000001">
    <property type="protein sequence ID" value="NER15940.1"/>
    <property type="molecule type" value="Genomic_DNA"/>
</dbReference>
<dbReference type="RefSeq" id="WP_164029202.1">
    <property type="nucleotide sequence ID" value="NZ_JAABOQ010000001.1"/>
</dbReference>
<protein>
    <submittedName>
        <fullName evidence="5">Helix-turn-helix domain-containing protein</fullName>
    </submittedName>
</protein>
<dbReference type="Gene3D" id="1.10.10.10">
    <property type="entry name" value="Winged helix-like DNA-binding domain superfamily/Winged helix DNA-binding domain"/>
    <property type="match status" value="1"/>
</dbReference>
<dbReference type="Proteomes" id="UP000474296">
    <property type="component" value="Unassembled WGS sequence"/>
</dbReference>
<dbReference type="PRINTS" id="PR00034">
    <property type="entry name" value="HTHCRP"/>
</dbReference>
<dbReference type="InterPro" id="IPR036390">
    <property type="entry name" value="WH_DNA-bd_sf"/>
</dbReference>
<evidence type="ECO:0000256" key="1">
    <source>
        <dbReference type="ARBA" id="ARBA00023015"/>
    </source>
</evidence>
<evidence type="ECO:0000256" key="2">
    <source>
        <dbReference type="ARBA" id="ARBA00023125"/>
    </source>
</evidence>
<accession>A0A6M0CPT8</accession>
<dbReference type="AlphaFoldDB" id="A0A6M0CPT8"/>
<dbReference type="GO" id="GO:0006355">
    <property type="term" value="P:regulation of DNA-templated transcription"/>
    <property type="evidence" value="ECO:0007669"/>
    <property type="project" value="InterPro"/>
</dbReference>
<organism evidence="5 6">
    <name type="scientific">Spongiivirga citrea</name>
    <dbReference type="NCBI Taxonomy" id="1481457"/>
    <lineage>
        <taxon>Bacteria</taxon>
        <taxon>Pseudomonadati</taxon>
        <taxon>Bacteroidota</taxon>
        <taxon>Flavobacteriia</taxon>
        <taxon>Flavobacteriales</taxon>
        <taxon>Flavobacteriaceae</taxon>
        <taxon>Spongiivirga</taxon>
    </lineage>
</organism>
<evidence type="ECO:0000256" key="3">
    <source>
        <dbReference type="ARBA" id="ARBA00023163"/>
    </source>
</evidence>
<evidence type="ECO:0000313" key="6">
    <source>
        <dbReference type="Proteomes" id="UP000474296"/>
    </source>
</evidence>
<dbReference type="InterPro" id="IPR014710">
    <property type="entry name" value="RmlC-like_jellyroll"/>
</dbReference>
<dbReference type="PROSITE" id="PS51063">
    <property type="entry name" value="HTH_CRP_2"/>
    <property type="match status" value="1"/>
</dbReference>